<dbReference type="InterPro" id="IPR009081">
    <property type="entry name" value="PP-bd_ACP"/>
</dbReference>
<dbReference type="Gene3D" id="3.40.47.10">
    <property type="match status" value="1"/>
</dbReference>
<dbReference type="Proteomes" id="UP001163266">
    <property type="component" value="Chromosome"/>
</dbReference>
<comment type="similarity">
    <text evidence="6">In the C-terminal section; belongs to the NRP synthetase family.</text>
</comment>
<evidence type="ECO:0000256" key="6">
    <source>
        <dbReference type="ARBA" id="ARBA00029443"/>
    </source>
</evidence>
<dbReference type="PANTHER" id="PTHR45527:SF1">
    <property type="entry name" value="FATTY ACID SYNTHASE"/>
    <property type="match status" value="1"/>
</dbReference>
<dbReference type="Gene3D" id="3.30.70.250">
    <property type="entry name" value="Malonyl-CoA ACP transacylase, ACP-binding"/>
    <property type="match status" value="1"/>
</dbReference>
<name>A0ABY6MW06_9BURK</name>
<dbReference type="InterPro" id="IPR016035">
    <property type="entry name" value="Acyl_Trfase/lysoPLipase"/>
</dbReference>
<dbReference type="InterPro" id="IPR014043">
    <property type="entry name" value="Acyl_transferase_dom"/>
</dbReference>
<dbReference type="InterPro" id="IPR014030">
    <property type="entry name" value="Ketoacyl_synth_N"/>
</dbReference>
<keyword evidence="3" id="KW-0597">Phosphoprotein</keyword>
<dbReference type="InterPro" id="IPR001227">
    <property type="entry name" value="Ac_transferase_dom_sf"/>
</dbReference>
<dbReference type="SMART" id="SM00823">
    <property type="entry name" value="PKS_PP"/>
    <property type="match status" value="4"/>
</dbReference>
<evidence type="ECO:0000259" key="8">
    <source>
        <dbReference type="PROSITE" id="PS50075"/>
    </source>
</evidence>
<dbReference type="InterPro" id="IPR023213">
    <property type="entry name" value="CAT-like_dom_sf"/>
</dbReference>
<dbReference type="InterPro" id="IPR016039">
    <property type="entry name" value="Thiolase-like"/>
</dbReference>
<keyword evidence="11" id="KW-1185">Reference proteome</keyword>
<dbReference type="Gene3D" id="3.30.559.30">
    <property type="entry name" value="Nonribosomal peptide synthetase, condensation domain"/>
    <property type="match status" value="2"/>
</dbReference>
<dbReference type="Gene3D" id="3.40.50.980">
    <property type="match status" value="4"/>
</dbReference>
<feature type="domain" description="Carrier" evidence="8">
    <location>
        <begin position="1529"/>
        <end position="1604"/>
    </location>
</feature>
<accession>A0ABY6MW06</accession>
<dbReference type="InterPro" id="IPR006162">
    <property type="entry name" value="Ppantetheine_attach_site"/>
</dbReference>
<dbReference type="PROSITE" id="PS52004">
    <property type="entry name" value="KS3_2"/>
    <property type="match status" value="1"/>
</dbReference>
<dbReference type="InterPro" id="IPR032821">
    <property type="entry name" value="PKS_assoc"/>
</dbReference>
<feature type="domain" description="Carrier" evidence="8">
    <location>
        <begin position="4263"/>
        <end position="4340"/>
    </location>
</feature>
<dbReference type="NCBIfam" id="TIGR01733">
    <property type="entry name" value="AA-adenyl-dom"/>
    <property type="match status" value="2"/>
</dbReference>
<dbReference type="SUPFAM" id="SSF56801">
    <property type="entry name" value="Acetyl-CoA synthetase-like"/>
    <property type="match status" value="3"/>
</dbReference>
<dbReference type="SUPFAM" id="SSF53901">
    <property type="entry name" value="Thiolase-like"/>
    <property type="match status" value="1"/>
</dbReference>
<dbReference type="Gene3D" id="2.30.38.10">
    <property type="entry name" value="Luciferase, Domain 3"/>
    <property type="match status" value="2"/>
</dbReference>
<dbReference type="CDD" id="cd12116">
    <property type="entry name" value="A_NRPS_Ta1_like"/>
    <property type="match status" value="2"/>
</dbReference>
<dbReference type="Pfam" id="PF00202">
    <property type="entry name" value="Aminotran_3"/>
    <property type="match status" value="1"/>
</dbReference>
<evidence type="ECO:0000256" key="2">
    <source>
        <dbReference type="ARBA" id="ARBA00022450"/>
    </source>
</evidence>
<dbReference type="InterPro" id="IPR010071">
    <property type="entry name" value="AA_adenyl_dom"/>
</dbReference>
<evidence type="ECO:0000313" key="10">
    <source>
        <dbReference type="EMBL" id="UZD56203.1"/>
    </source>
</evidence>
<evidence type="ECO:0000259" key="9">
    <source>
        <dbReference type="PROSITE" id="PS52004"/>
    </source>
</evidence>
<dbReference type="SUPFAM" id="SSF53383">
    <property type="entry name" value="PLP-dependent transferases"/>
    <property type="match status" value="1"/>
</dbReference>
<dbReference type="InterPro" id="IPR018201">
    <property type="entry name" value="Ketoacyl_synth_AS"/>
</dbReference>
<dbReference type="CDD" id="cd00833">
    <property type="entry name" value="PKS"/>
    <property type="match status" value="1"/>
</dbReference>
<dbReference type="InterPro" id="IPR005814">
    <property type="entry name" value="Aminotrans_3"/>
</dbReference>
<dbReference type="InterPro" id="IPR029058">
    <property type="entry name" value="AB_hydrolase_fold"/>
</dbReference>
<dbReference type="Pfam" id="PF16197">
    <property type="entry name" value="KAsynt_C_assoc"/>
    <property type="match status" value="1"/>
</dbReference>
<dbReference type="NCBIfam" id="NF003417">
    <property type="entry name" value="PRK04813.1"/>
    <property type="match status" value="3"/>
</dbReference>
<dbReference type="Gene3D" id="3.90.1150.10">
    <property type="entry name" value="Aspartate Aminotransferase, domain 1"/>
    <property type="match status" value="1"/>
</dbReference>
<dbReference type="PROSITE" id="PS50075">
    <property type="entry name" value="CARRIER"/>
    <property type="match status" value="4"/>
</dbReference>
<gene>
    <name evidence="10" type="ORF">OMP39_06420</name>
</gene>
<dbReference type="Pfam" id="PF00501">
    <property type="entry name" value="AMP-binding"/>
    <property type="match status" value="3"/>
</dbReference>
<feature type="region of interest" description="Disordered" evidence="7">
    <location>
        <begin position="1604"/>
        <end position="1652"/>
    </location>
</feature>
<organism evidence="10 11">
    <name type="scientific">Caldimonas aquatica</name>
    <dbReference type="NCBI Taxonomy" id="376175"/>
    <lineage>
        <taxon>Bacteria</taxon>
        <taxon>Pseudomonadati</taxon>
        <taxon>Pseudomonadota</taxon>
        <taxon>Betaproteobacteria</taxon>
        <taxon>Burkholderiales</taxon>
        <taxon>Sphaerotilaceae</taxon>
        <taxon>Caldimonas</taxon>
    </lineage>
</organism>
<dbReference type="Gene3D" id="3.40.50.1820">
    <property type="entry name" value="alpha/beta hydrolase"/>
    <property type="match status" value="1"/>
</dbReference>
<dbReference type="InterPro" id="IPR016036">
    <property type="entry name" value="Malonyl_transacylase_ACP-bd"/>
</dbReference>
<protein>
    <submittedName>
        <fullName evidence="10">Amino acid adenylation domain-containing protein</fullName>
    </submittedName>
</protein>
<dbReference type="SMART" id="SM00827">
    <property type="entry name" value="PKS_AT"/>
    <property type="match status" value="1"/>
</dbReference>
<dbReference type="InterPro" id="IPR020806">
    <property type="entry name" value="PKS_PP-bd"/>
</dbReference>
<dbReference type="Gene3D" id="3.40.366.10">
    <property type="entry name" value="Malonyl-Coenzyme A Acyl Carrier Protein, domain 2"/>
    <property type="match status" value="1"/>
</dbReference>
<dbReference type="Pfam" id="PF13193">
    <property type="entry name" value="AMP-binding_C"/>
    <property type="match status" value="3"/>
</dbReference>
<dbReference type="InterPro" id="IPR042099">
    <property type="entry name" value="ANL_N_sf"/>
</dbReference>
<dbReference type="InterPro" id="IPR015424">
    <property type="entry name" value="PyrdxlP-dep_Trfase"/>
</dbReference>
<evidence type="ECO:0000313" key="11">
    <source>
        <dbReference type="Proteomes" id="UP001163266"/>
    </source>
</evidence>
<dbReference type="Pfam" id="PF02801">
    <property type="entry name" value="Ketoacyl-synt_C"/>
    <property type="match status" value="1"/>
</dbReference>
<dbReference type="PROSITE" id="PS00606">
    <property type="entry name" value="KS3_1"/>
    <property type="match status" value="1"/>
</dbReference>
<dbReference type="SMART" id="SM00825">
    <property type="entry name" value="PKS_KS"/>
    <property type="match status" value="1"/>
</dbReference>
<feature type="domain" description="Carrier" evidence="8">
    <location>
        <begin position="525"/>
        <end position="600"/>
    </location>
</feature>
<comment type="cofactor">
    <cofactor evidence="1">
        <name>pantetheine 4'-phosphate</name>
        <dbReference type="ChEBI" id="CHEBI:47942"/>
    </cofactor>
</comment>
<dbReference type="SUPFAM" id="SSF52777">
    <property type="entry name" value="CoA-dependent acyltransferases"/>
    <property type="match status" value="4"/>
</dbReference>
<keyword evidence="4" id="KW-0808">Transferase</keyword>
<dbReference type="Pfam" id="PF00698">
    <property type="entry name" value="Acyl_transf_1"/>
    <property type="match status" value="1"/>
</dbReference>
<feature type="compositionally biased region" description="Low complexity" evidence="7">
    <location>
        <begin position="1703"/>
        <end position="1728"/>
    </location>
</feature>
<dbReference type="InterPro" id="IPR001242">
    <property type="entry name" value="Condensation_dom"/>
</dbReference>
<dbReference type="PROSITE" id="PS00455">
    <property type="entry name" value="AMP_BINDING"/>
    <property type="match status" value="3"/>
</dbReference>
<feature type="region of interest" description="Disordered" evidence="7">
    <location>
        <begin position="2647"/>
        <end position="2670"/>
    </location>
</feature>
<feature type="region of interest" description="Disordered" evidence="7">
    <location>
        <begin position="1703"/>
        <end position="1735"/>
    </location>
</feature>
<dbReference type="Pfam" id="PF00109">
    <property type="entry name" value="ketoacyl-synt"/>
    <property type="match status" value="1"/>
</dbReference>
<evidence type="ECO:0000256" key="5">
    <source>
        <dbReference type="ARBA" id="ARBA00022898"/>
    </source>
</evidence>
<dbReference type="Pfam" id="PF00550">
    <property type="entry name" value="PP-binding"/>
    <property type="match status" value="4"/>
</dbReference>
<evidence type="ECO:0000256" key="1">
    <source>
        <dbReference type="ARBA" id="ARBA00001957"/>
    </source>
</evidence>
<dbReference type="Gene3D" id="3.40.50.12780">
    <property type="entry name" value="N-terminal domain of ligase-like"/>
    <property type="match status" value="1"/>
</dbReference>
<dbReference type="SUPFAM" id="SSF52151">
    <property type="entry name" value="FabD/lysophospholipase-like"/>
    <property type="match status" value="1"/>
</dbReference>
<dbReference type="InterPro" id="IPR015422">
    <property type="entry name" value="PyrdxlP-dep_Trfase_small"/>
</dbReference>
<proteinExistence type="inferred from homology"/>
<dbReference type="Gene3D" id="1.10.1200.10">
    <property type="entry name" value="ACP-like"/>
    <property type="match status" value="3"/>
</dbReference>
<feature type="domain" description="Carrier" evidence="8">
    <location>
        <begin position="3201"/>
        <end position="3281"/>
    </location>
</feature>
<dbReference type="PROSITE" id="PS00012">
    <property type="entry name" value="PHOSPHOPANTETHEINE"/>
    <property type="match status" value="2"/>
</dbReference>
<evidence type="ECO:0000256" key="3">
    <source>
        <dbReference type="ARBA" id="ARBA00022553"/>
    </source>
</evidence>
<dbReference type="Pfam" id="PF00668">
    <property type="entry name" value="Condensation"/>
    <property type="match status" value="2"/>
</dbReference>
<sequence>MNQPRLEEGCDMQDHRPPPLLDHWLERACLEWPERVAVQWATEQCTYRELSKLVQERLSQLRSCGIVPGDRVGIAATRSLRTIVDILATVRAGAAYVPLDLAYPAERLQAMLAEASPRLVLGDPAQLDVLYEAGLRPEDGRLDPAASGTGPRPYAAASDLTYVLFTSGSTGKPKGVAMGSVPLRHLIAWHASHPRLGRAAVTLQFAPLSFDVHFQEIYSTIACGGTLVLLEETHRLDPALLVAALRRHKVERIFLPYVALQMIAGEAGSSPALSLQDVISAGEQLQITPVIRALFRQLPGAVLHNHYGPTESHVVTAYELSGPAEGWPDIPPIGSPLPHVRLALRDPDSGAPTGDDIGELLLGGQALAHGYLGREDLSRERFRDDIPGLPGVWYTTGDLVRRRGGQDGYIYLGRTDQQLKVDGFRIEPGETEIALMAHPGVREAVVTAPDIPGVGKQLVAHLVLKPEHDLPTSTIDSELRSFLRERLPEYMVPVRYVVLDRLPTTPSGKIDRKRLPLPGPAGASPSSEDAAAFAASVWKELLGLKELPADANLFELGAKSLLVLRFVARLKEAGIRGIGVADVYDRPTMRGLESLLSNKTDPRTDRGTGRSPRATAGIAIVGMAVRTAGACDVDEFWKNLLAGREGIRHFAPEEIDPSVPAEMRLRTNFVPARGVIEDPGRFDAAFFGVSAREAVVLDPQQRLLLELAWAALEHASIDPSASDARIGVYAGVANNSYIAALKEERPELVQQLGDFASMLASEKDYVATRIAHRLNLRGPAVSVHTACSTGLVAVVQAWHALASGQCDVALAGGATVLVPQEAGYLHVEGGMESADGHCRPFDANASGTVFASGAGMVVLKRLEDAVAEGDTIYAVIRGVGLNNDGGDKASFTAPSVTGQAGAIRMALEHAQLNARSIGYVEAHGTGTALGDPIEIAALTQAWGADTADKQFCLIGSLKSNLGHTIAAAGVLGLIKTALSLHHEVIPATLHFRRPNPQIDFSSTPFEVAALNTPWPRSAVPRRAAVSSFGVGGTNAHAVLEEAPLRETVARREPQEPVILPLSARTPSAVLRRARDLAAYLEGHPDVALQEVLATLTLGRRPMNHRAAVVASDALGAARALRGVSSATACLPSPRVVFLFPGQGSQHPGMARGLYEQVPAFREALDRCCELSAPLLGTDLRPWLVHCPPDDAAASELLAETRYAQPALFAMSYALACWLDSLGVRPQSMIGHSIGEYAAACVAGVMTTEEAVAAVVARGEAMFGQPRGAMLAVRAPADVLAPMLPSSVEIAARNAPALTVLAGSLDAVEDLAQQLEAQGIGATRLKVSHAFHSASMEGALDSVRQALGRCRLRAPRLPLYSCASGALLTDEEAVNPDYWARQVRAPVQFSTAVESELARGPCVFVEVGAGQALAALVRQHRGREGQAPQVVPLLGRAQDTTAPTVHALEALAKLWCLGVGITWPVPRSARRIPLPTYPFEGEVHWFKRPTTRDAGPPHAAAAPVAAPMQATTTVRGPLCANSTPTMTRLPLLEQELQRILSDVSGVPAEEMGGTACFLDQGLDSLSLTQATLEIERVFGVKLRMRRLMEDLDTVPKLAVFLDGQLPPDRFRPSPAQPPEVSSGPSTQPGPTPHTPEAVPLLSPTPHRGTAAVTPSLAGDANAAIPSPAPTGIGTDALHQLLQQQMQLMSQQLALLAGQGPAPAALAQPRAQAPMPGSAPAPSAQPVSAPKESSEQPSITALIEKPFGAAARITLDARHDETPAQRRWLEDFIARYNARTAKSKAFSQQHRRLMADPRVVTGFNPLWKDLVYPIVVNRSHGARLWDIDGNEYIDLLSCFGANLLGYQPAGVVQAMVDQLQAGIEVGPQHPLSAEVAQLISELTGAERVAFCNTGSEAVMGAMRIARTVTGRKTIAIFTNSYHGIFDEVIVRGTKQLRSVSAAPGILASAVENVLVLDYDSQESLRVLHERGHELAAIMIEPIQNKCPTLQPREFVHQLRRIADEAGCALIFDEVVTGFRVAPGGAQEFYGVRADICTYGKVIGGGLPLAAIAGAARWLDALDGGYWQYADDSYPEAGVTYFAGTFVRHPLALAAARATLLRLKEEGRSIYRRLNDRTQRLVDRLNTAFAVRGAPCKAVHCASLWRLSWDEGQKYVSLFYYLVRHHGLHLYEQFGHFVTEAMGDEELDRIFTVFTQSLDELMALGFIQPRAGFPPPAGPHDDGRGSLLEGPLTPGQTERWLAAGFDPHVRRALNESFYIELSGDVDLPALKAAVADVLERHEAFRLSFDLDEPRQRLSPPRAMSVTEVDLRGQPDPDAALDRFCTEASRRAFPLDQPPLAAITLLRLGDTRAAVHLVTSHLILDGWASSVFVAELGAAYRARVRGEALQLPAAESPIEFARKEDARMNGPEGEACRAFWLRCLEEAPPPLALGDRTPPSPRRYEANTLHTRLEASLCRRLRERARQHAATAFQVLLAALSAMLYRVGGQNRFVVCIPYASQSLDRHGPLMADGVLDLPLLIDCEETDTGASLLGRVRSRLIDALHHPLVTQGSIARALGHASPGDRPALTGIFFNLNPKVDLTAFAPLKARMQEGRKAGILSELFFNFYENDGVITLDLHYSTEHFSPERARFLVESLVASCEALASSPDEPLARARDDAAAGEPDSGRLRGPGCPAVDPRLVAWNATDAELSHDASVEQWFRDQVRLAPQAVALIAGRVEMTYGELEARSNRFAHALLAHGAGPGTRVGLCLGRGTDLVAALLGVLKTGAAYVPLDPGFPRDRLLYMAEDAGVKVVVTERVHAHACGVPRELQLRIDDDADALAQASLSPVAPPREHAGDATAYVIYTSGSTGRPKGVVVPRRAVCNFLASMKREPGLGRDDRLLAVTTLSFDIAVLELLLPLVVGAQVVLAEREEAMDGEALAQLIQKHRITVMQATPTTWHLLLDTGWRAPAGFKALCGGEPLPASLAERLLRQGVELWNMYGPTETTVWSTVARITDASRKITVGRPIDNTQVWVVDAGMRPCAVGEEGEICIGGAGVATGYFNRPELTAEKFVPDPFATRPGARLYRTGDLGRWLEDGTIEHLGRLDHQVKIRGYRIELGEIEAQLEALDNVRRAVVSVQEDASGGLRLVAYVIPGDHTSFDEAGIRAALKTNLPDYMVPAQFVLLDRFPLLPNGKIDRKALPAPAGGLPAAAPARAQPAAATAEQAVTAEQIGQIMGEILGRAPLEPDDHFFELGGHSLLAARLASRVGRLAGQRVLLKTIFQSPTPHALATALRSAPSDQARQLPPVLPRADQDTAPMSLMQQRLWFLEQLNPGTPVNNLPSAHRLKGPMNLAALEAALAGLVQRQSALRTYFERTPDAGAVQRVLPSLEVRLPLVDLSGVPAQEREQVLQEHIARMAKTPISLEQPPLFRLQLFCMDEQEHVLFFMAHHAIWDGWSFDLLYRELSELYAAHCEGREPRLPPLSVTYGDYSVWQRQWMQGAELARQTHYWKSQLTPLPQPLELPLDRPRPPSMSGRGASHRHLLPRELADRLHAFARQRGKTLYVVLLAAYGLLLHRMTGQSDFVVGTPVRGREQPELEPVMGFFVNALPLRLRPGPDLSFSRWLDDVHDVVTQAFAYPEVPFEHLVRELNVPRDPSRPVLYQSMFSFQDARERRLQWGRLTHQRTGIGLHGASEDFSLWCVETPAGIECAYTYAADLFCHETVVSFALRFQDVLEQVTAEAETASSRYRMLAQAEQDRLSAWNDTAQDVKQACVPTLLAPSFERHARSCAVATSTERCSYADLDEKSNRLAHELRVHGAARGSLVGLCLPRGLDMLVAQLAILKCGAAYVPLDPAFPAERLAYMADDAQLALLVTSSPLAGLLPWPRERSVLLDIDTPRIERHPSTPLPRDERSARPEDPAYVIYTSGSTGRPKGVVVPHRAVVNFLLSMAREPGLAPSDRLLAVTTLSFDIAVLELLLPLAVGAQIVMASRDEAMDGQALHALLLSSQATVMQATPSTWRMLLEAGWQGSASFKALIGGEPLPADLAEQLLARTGELWNMYGPTETTVWSTCGRVSSLHSGISIGRPIANTQVHILDERGQPCPIGVPGEICIGGLGLASGYWRRPELTAERFIDDPQRPGHRLYRTGDRGRWRHDGWLEHQGRLDSQVKLRGYRIELGEIEAQLASHPGVARCVVALREDHPGDARLLAYVVPDGPAPQPAALREHLRRTLPEYMLPQHFVMLEAIPLLPNGKIDRKALPAPPSAARSTAAASLVPPTTAAEIAIAEVWQRLLGIEHVSCSDNFFDLGGHSLLAMRAASDIEARLGVRLPVRRLIFESLSQIAAACEIEEERPPQVTEASPASRAGWLKRVLTAVAGDRTQEDVKQRLG</sequence>
<reference evidence="10" key="1">
    <citation type="submission" date="2022-10" db="EMBL/GenBank/DDBJ databases">
        <title>Complete genome sequence of Schlegelella aquatica LMG 23380.</title>
        <authorList>
            <person name="Musilova J."/>
            <person name="Kourilova X."/>
            <person name="Bezdicek M."/>
            <person name="Hermankova K."/>
            <person name="Obruca S."/>
            <person name="Sedlar K."/>
        </authorList>
    </citation>
    <scope>NUCLEOTIDE SEQUENCE</scope>
    <source>
        <strain evidence="10">LMG 23380</strain>
    </source>
</reference>
<evidence type="ECO:0000256" key="7">
    <source>
        <dbReference type="SAM" id="MobiDB-lite"/>
    </source>
</evidence>
<dbReference type="InterPro" id="IPR020845">
    <property type="entry name" value="AMP-binding_CS"/>
</dbReference>
<dbReference type="EMBL" id="CP110257">
    <property type="protein sequence ID" value="UZD56203.1"/>
    <property type="molecule type" value="Genomic_DNA"/>
</dbReference>
<dbReference type="InterPro" id="IPR045851">
    <property type="entry name" value="AMP-bd_C_sf"/>
</dbReference>
<dbReference type="SUPFAM" id="SSF55048">
    <property type="entry name" value="Probable ACP-binding domain of malonyl-CoA ACP transacylase"/>
    <property type="match status" value="1"/>
</dbReference>
<dbReference type="SUPFAM" id="SSF47336">
    <property type="entry name" value="ACP-like"/>
    <property type="match status" value="4"/>
</dbReference>
<dbReference type="InterPro" id="IPR036736">
    <property type="entry name" value="ACP-like_sf"/>
</dbReference>
<dbReference type="PANTHER" id="PTHR45527">
    <property type="entry name" value="NONRIBOSOMAL PEPTIDE SYNTHETASE"/>
    <property type="match status" value="1"/>
</dbReference>
<keyword evidence="2" id="KW-0596">Phosphopantetheine</keyword>
<dbReference type="CDD" id="cd19531">
    <property type="entry name" value="LCL_NRPS-like"/>
    <property type="match status" value="1"/>
</dbReference>
<dbReference type="InterPro" id="IPR020841">
    <property type="entry name" value="PKS_Beta-ketoAc_synthase_dom"/>
</dbReference>
<dbReference type="Gene3D" id="3.30.559.10">
    <property type="entry name" value="Chloramphenicol acetyltransferase-like domain"/>
    <property type="match status" value="2"/>
</dbReference>
<dbReference type="InterPro" id="IPR014031">
    <property type="entry name" value="Ketoacyl_synth_C"/>
</dbReference>
<dbReference type="InterPro" id="IPR015421">
    <property type="entry name" value="PyrdxlP-dep_Trfase_major"/>
</dbReference>
<dbReference type="Gene3D" id="3.30.300.30">
    <property type="match status" value="3"/>
</dbReference>
<dbReference type="InterPro" id="IPR000873">
    <property type="entry name" value="AMP-dep_synth/lig_dom"/>
</dbReference>
<keyword evidence="5" id="KW-0663">Pyridoxal phosphate</keyword>
<evidence type="ECO:0000256" key="4">
    <source>
        <dbReference type="ARBA" id="ARBA00022679"/>
    </source>
</evidence>
<feature type="domain" description="Ketosynthase family 3 (KS3)" evidence="9">
    <location>
        <begin position="615"/>
        <end position="1041"/>
    </location>
</feature>
<dbReference type="RefSeq" id="WP_264894089.1">
    <property type="nucleotide sequence ID" value="NZ_CP110257.1"/>
</dbReference>
<dbReference type="Gene3D" id="3.40.640.10">
    <property type="entry name" value="Type I PLP-dependent aspartate aminotransferase-like (Major domain)"/>
    <property type="match status" value="1"/>
</dbReference>
<dbReference type="InterPro" id="IPR025110">
    <property type="entry name" value="AMP-bd_C"/>
</dbReference>
<dbReference type="Gene3D" id="3.30.70.3290">
    <property type="match status" value="1"/>
</dbReference>